<accession>S8CQS0</accession>
<evidence type="ECO:0000313" key="2">
    <source>
        <dbReference type="EMBL" id="EPS69110.1"/>
    </source>
</evidence>
<comment type="caution">
    <text evidence="2">The sequence shown here is derived from an EMBL/GenBank/DDBJ whole genome shotgun (WGS) entry which is preliminary data.</text>
</comment>
<keyword evidence="1" id="KW-1133">Transmembrane helix</keyword>
<sequence>YDGWFFGLMFFFFLCWFTSNLVKILPLRLPSTYVFLFDTFLYVGNFVDADWIHQTLVLCFLDLLDGIEV</sequence>
<dbReference type="EMBL" id="AUSU01002290">
    <property type="protein sequence ID" value="EPS69110.1"/>
    <property type="molecule type" value="Genomic_DNA"/>
</dbReference>
<keyword evidence="3" id="KW-1185">Reference proteome</keyword>
<proteinExistence type="predicted"/>
<evidence type="ECO:0000256" key="1">
    <source>
        <dbReference type="SAM" id="Phobius"/>
    </source>
</evidence>
<evidence type="ECO:0000313" key="3">
    <source>
        <dbReference type="Proteomes" id="UP000015453"/>
    </source>
</evidence>
<feature type="transmembrane region" description="Helical" evidence="1">
    <location>
        <begin position="6"/>
        <end position="25"/>
    </location>
</feature>
<organism evidence="2 3">
    <name type="scientific">Genlisea aurea</name>
    <dbReference type="NCBI Taxonomy" id="192259"/>
    <lineage>
        <taxon>Eukaryota</taxon>
        <taxon>Viridiplantae</taxon>
        <taxon>Streptophyta</taxon>
        <taxon>Embryophyta</taxon>
        <taxon>Tracheophyta</taxon>
        <taxon>Spermatophyta</taxon>
        <taxon>Magnoliopsida</taxon>
        <taxon>eudicotyledons</taxon>
        <taxon>Gunneridae</taxon>
        <taxon>Pentapetalae</taxon>
        <taxon>asterids</taxon>
        <taxon>lamiids</taxon>
        <taxon>Lamiales</taxon>
        <taxon>Lentibulariaceae</taxon>
        <taxon>Genlisea</taxon>
    </lineage>
</organism>
<feature type="non-terminal residue" evidence="2">
    <location>
        <position position="1"/>
    </location>
</feature>
<keyword evidence="1" id="KW-0472">Membrane</keyword>
<reference evidence="2 3" key="1">
    <citation type="journal article" date="2013" name="BMC Genomics">
        <title>The miniature genome of a carnivorous plant Genlisea aurea contains a low number of genes and short non-coding sequences.</title>
        <authorList>
            <person name="Leushkin E.V."/>
            <person name="Sutormin R.A."/>
            <person name="Nabieva E.R."/>
            <person name="Penin A.A."/>
            <person name="Kondrashov A.S."/>
            <person name="Logacheva M.D."/>
        </authorList>
    </citation>
    <scope>NUCLEOTIDE SEQUENCE [LARGE SCALE GENOMIC DNA]</scope>
</reference>
<name>S8CQS0_9LAMI</name>
<protein>
    <submittedName>
        <fullName evidence="2">Uncharacterized protein</fullName>
    </submittedName>
</protein>
<gene>
    <name evidence="2" type="ORF">M569_05659</name>
</gene>
<keyword evidence="1" id="KW-0812">Transmembrane</keyword>
<dbReference type="Proteomes" id="UP000015453">
    <property type="component" value="Unassembled WGS sequence"/>
</dbReference>
<dbReference type="AlphaFoldDB" id="S8CQS0"/>